<dbReference type="EMBL" id="JACGCM010002788">
    <property type="protein sequence ID" value="KAF6135330.1"/>
    <property type="molecule type" value="Genomic_DNA"/>
</dbReference>
<dbReference type="Proteomes" id="UP000541444">
    <property type="component" value="Unassembled WGS sequence"/>
</dbReference>
<sequence length="119" mass="14178">SISRCDKQFNELSRYIPFIVKDEEQRKIKFLKGLHQYFGNFWITSSANTYKEVLSNTLALEHNDVKDRKSKYLRGQQRLDQRPDKGKAVHTQYDSLGSKRQRFEGTPARVMGRQYFERE</sequence>
<comment type="caution">
    <text evidence="1">The sequence shown here is derived from an EMBL/GenBank/DDBJ whole genome shotgun (WGS) entry which is preliminary data.</text>
</comment>
<name>A0A7J7KY79_9MAGN</name>
<evidence type="ECO:0000313" key="1">
    <source>
        <dbReference type="EMBL" id="KAF6135330.1"/>
    </source>
</evidence>
<accession>A0A7J7KY79</accession>
<dbReference type="OrthoDB" id="786614at2759"/>
<proteinExistence type="predicted"/>
<feature type="non-terminal residue" evidence="1">
    <location>
        <position position="1"/>
    </location>
</feature>
<organism evidence="1 2">
    <name type="scientific">Kingdonia uniflora</name>
    <dbReference type="NCBI Taxonomy" id="39325"/>
    <lineage>
        <taxon>Eukaryota</taxon>
        <taxon>Viridiplantae</taxon>
        <taxon>Streptophyta</taxon>
        <taxon>Embryophyta</taxon>
        <taxon>Tracheophyta</taxon>
        <taxon>Spermatophyta</taxon>
        <taxon>Magnoliopsida</taxon>
        <taxon>Ranunculales</taxon>
        <taxon>Circaeasteraceae</taxon>
        <taxon>Kingdonia</taxon>
    </lineage>
</organism>
<gene>
    <name evidence="1" type="ORF">GIB67_027204</name>
</gene>
<reference evidence="1 2" key="1">
    <citation type="journal article" date="2020" name="IScience">
        <title>Genome Sequencing of the Endangered Kingdonia uniflora (Circaeasteraceae, Ranunculales) Reveals Potential Mechanisms of Evolutionary Specialization.</title>
        <authorList>
            <person name="Sun Y."/>
            <person name="Deng T."/>
            <person name="Zhang A."/>
            <person name="Moore M.J."/>
            <person name="Landis J.B."/>
            <person name="Lin N."/>
            <person name="Zhang H."/>
            <person name="Zhang X."/>
            <person name="Huang J."/>
            <person name="Zhang X."/>
            <person name="Sun H."/>
            <person name="Wang H."/>
        </authorList>
    </citation>
    <scope>NUCLEOTIDE SEQUENCE [LARGE SCALE GENOMIC DNA]</scope>
    <source>
        <strain evidence="1">TB1705</strain>
        <tissue evidence="1">Leaf</tissue>
    </source>
</reference>
<dbReference type="AlphaFoldDB" id="A0A7J7KY79"/>
<keyword evidence="2" id="KW-1185">Reference proteome</keyword>
<protein>
    <submittedName>
        <fullName evidence="1">Uncharacterized protein</fullName>
    </submittedName>
</protein>
<evidence type="ECO:0000313" key="2">
    <source>
        <dbReference type="Proteomes" id="UP000541444"/>
    </source>
</evidence>